<dbReference type="AlphaFoldDB" id="A0A1H5W5C6"/>
<protein>
    <submittedName>
        <fullName evidence="2">Uncharacterized protein</fullName>
    </submittedName>
</protein>
<dbReference type="EMBL" id="FNVB01000002">
    <property type="protein sequence ID" value="SEF94603.1"/>
    <property type="molecule type" value="Genomic_DNA"/>
</dbReference>
<dbReference type="Proteomes" id="UP000199690">
    <property type="component" value="Unassembled WGS sequence"/>
</dbReference>
<evidence type="ECO:0000313" key="3">
    <source>
        <dbReference type="EMBL" id="SFD72468.1"/>
    </source>
</evidence>
<proteinExistence type="predicted"/>
<dbReference type="EMBL" id="FOME01000006">
    <property type="protein sequence ID" value="SFD72468.1"/>
    <property type="molecule type" value="Genomic_DNA"/>
</dbReference>
<sequence>MPDIRVRLRGGPQDGNEVSVPADGSGKPVPRLTLPARTRNAQAVPPQLVYERGRRGPDGTWTFDYVGAET</sequence>
<name>A0A1H5W5C6_9PSEU</name>
<feature type="region of interest" description="Disordered" evidence="1">
    <location>
        <begin position="1"/>
        <end position="29"/>
    </location>
</feature>
<evidence type="ECO:0000256" key="1">
    <source>
        <dbReference type="SAM" id="MobiDB-lite"/>
    </source>
</evidence>
<reference evidence="2" key="2">
    <citation type="submission" date="2016-10" db="EMBL/GenBank/DDBJ databases">
        <authorList>
            <person name="de Groot N.N."/>
        </authorList>
    </citation>
    <scope>NUCLEOTIDE SEQUENCE [LARGE SCALE GENOMIC DNA]</scope>
    <source>
        <strain evidence="2">ATCC 20501</strain>
    </source>
</reference>
<accession>A0A1H5W5C6</accession>
<gene>
    <name evidence="2" type="ORF">SAMN02982929_01083</name>
    <name evidence="3" type="ORF">SAMN05216506_10655</name>
</gene>
<reference evidence="4 5" key="1">
    <citation type="submission" date="2016-10" db="EMBL/GenBank/DDBJ databases">
        <authorList>
            <person name="Varghese N."/>
            <person name="Submissions S."/>
        </authorList>
    </citation>
    <scope>NUCLEOTIDE SEQUENCE [LARGE SCALE GENOMIC DNA]</scope>
    <source>
        <strain evidence="5">ATCC 20501</strain>
        <strain evidence="3 4">CGMCC 4.3529</strain>
    </source>
</reference>
<evidence type="ECO:0000313" key="4">
    <source>
        <dbReference type="Proteomes" id="UP000199690"/>
    </source>
</evidence>
<dbReference type="RefSeq" id="WP_093146130.1">
    <property type="nucleotide sequence ID" value="NZ_FNVB01000002.1"/>
</dbReference>
<evidence type="ECO:0000313" key="2">
    <source>
        <dbReference type="EMBL" id="SEF94603.1"/>
    </source>
</evidence>
<organism evidence="2 5">
    <name type="scientific">Saccharopolyspora kobensis</name>
    <dbReference type="NCBI Taxonomy" id="146035"/>
    <lineage>
        <taxon>Bacteria</taxon>
        <taxon>Bacillati</taxon>
        <taxon>Actinomycetota</taxon>
        <taxon>Actinomycetes</taxon>
        <taxon>Pseudonocardiales</taxon>
        <taxon>Pseudonocardiaceae</taxon>
        <taxon>Saccharopolyspora</taxon>
    </lineage>
</organism>
<evidence type="ECO:0000313" key="5">
    <source>
        <dbReference type="Proteomes" id="UP000236729"/>
    </source>
</evidence>
<dbReference type="Proteomes" id="UP000236729">
    <property type="component" value="Unassembled WGS sequence"/>
</dbReference>
<keyword evidence="4" id="KW-1185">Reference proteome</keyword>
<accession>A0A1I1US22</accession>